<accession>Q89MC1</accession>
<dbReference type="AlphaFoldDB" id="Q89MC1"/>
<feature type="domain" description="Nucleotidyltransferase-like" evidence="1">
    <location>
        <begin position="115"/>
        <end position="315"/>
    </location>
</feature>
<dbReference type="STRING" id="224911.AAV28_18425"/>
<dbReference type="RefSeq" id="WP_011087045.1">
    <property type="nucleotide sequence ID" value="NC_004463.1"/>
</dbReference>
<dbReference type="EnsemblBacteria" id="BAC49537">
    <property type="protein sequence ID" value="BAC49537"/>
    <property type="gene ID" value="BAC49537"/>
</dbReference>
<dbReference type="InParanoid" id="Q89MC1"/>
<gene>
    <name evidence="2" type="ordered locus">bll4272</name>
</gene>
<dbReference type="Pfam" id="PF12281">
    <property type="entry name" value="NTP_transf_8"/>
    <property type="match status" value="1"/>
</dbReference>
<evidence type="ECO:0000313" key="2">
    <source>
        <dbReference type="EMBL" id="BAC49537.1"/>
    </source>
</evidence>
<sequence length="332" mass="37084">MYTPMTREQRRLAETMRSTTLEFAALARSREEFGGGMQWLKVKKFEYLTRYRRDPLTGEQKAASIGRRSPETEGIYERFIKERAELDRQIAALRPTIAEQTRMARALRLTRAPEEVGAAARAIGMSGLIDHVTIIGEAAVYAYECEMAALLPREMLPDGGMDLLVAGVHPTDVINELVGVLRRAKIEVQRAQLSADKAAVELRTEEGLSLRLYTASTLGGLIDQYAENSAYGAEAVQWGLDLPVMHSMLVDRNGRAAAVAVLEPRAFCMLRFMALDVEEMSLIRREVSAELNAAVVKLVHERWTEPFVDDHVQSIGPLHDLLEDGFPTAPRM</sequence>
<name>Q89MC1_BRADU</name>
<evidence type="ECO:0000259" key="1">
    <source>
        <dbReference type="Pfam" id="PF12281"/>
    </source>
</evidence>
<dbReference type="PATRIC" id="fig|224911.44.peg.4011"/>
<protein>
    <submittedName>
        <fullName evidence="2">Bll4272 protein</fullName>
    </submittedName>
</protein>
<dbReference type="HOGENOM" id="CLU_835934_0_0_5"/>
<keyword evidence="3" id="KW-1185">Reference proteome</keyword>
<dbReference type="GeneID" id="46491269"/>
<evidence type="ECO:0000313" key="3">
    <source>
        <dbReference type="Proteomes" id="UP000002526"/>
    </source>
</evidence>
<reference evidence="3" key="1">
    <citation type="journal article" date="2002" name="DNA Res.">
        <title>Complete genomic sequence of nitrogen-fixing symbiotic bacterium Bradyrhizobium japonicum USDA110.</title>
        <authorList>
            <person name="Kaneko T."/>
            <person name="Nakamura Y."/>
            <person name="Sato S."/>
            <person name="Minamisawa K."/>
            <person name="Uchiumi T."/>
            <person name="Sasamoto S."/>
            <person name="Watanabe A."/>
            <person name="Idesawa K."/>
            <person name="Iriguchi M."/>
            <person name="Kawashima K."/>
            <person name="Kohara M."/>
            <person name="Matsumoto M."/>
            <person name="Shimpo S."/>
            <person name="Tsuruoka H."/>
            <person name="Wada T."/>
            <person name="Yamada M."/>
            <person name="Tabata S."/>
        </authorList>
    </citation>
    <scope>NUCLEOTIDE SEQUENCE [LARGE SCALE GENOMIC DNA]</scope>
    <source>
        <strain evidence="3">JCM 10833 / BCRC 13528 / IAM 13628 / NBRC 14792 / USDA 110</strain>
    </source>
</reference>
<dbReference type="OrthoDB" id="8250574at2"/>
<proteinExistence type="predicted"/>
<dbReference type="Proteomes" id="UP000002526">
    <property type="component" value="Chromosome"/>
</dbReference>
<dbReference type="KEGG" id="bja:bll4272"/>
<dbReference type="EMBL" id="BA000040">
    <property type="protein sequence ID" value="BAC49537.1"/>
    <property type="molecule type" value="Genomic_DNA"/>
</dbReference>
<dbReference type="InterPro" id="IPR058575">
    <property type="entry name" value="NTP_transf_8_dom"/>
</dbReference>
<dbReference type="eggNOG" id="COG5397">
    <property type="taxonomic scope" value="Bacteria"/>
</dbReference>
<organism evidence="2 3">
    <name type="scientific">Bradyrhizobium diazoefficiens (strain JCM 10833 / BCRC 13528 / IAM 13628 / NBRC 14792 / USDA 110)</name>
    <dbReference type="NCBI Taxonomy" id="224911"/>
    <lineage>
        <taxon>Bacteria</taxon>
        <taxon>Pseudomonadati</taxon>
        <taxon>Pseudomonadota</taxon>
        <taxon>Alphaproteobacteria</taxon>
        <taxon>Hyphomicrobiales</taxon>
        <taxon>Nitrobacteraceae</taxon>
        <taxon>Bradyrhizobium</taxon>
    </lineage>
</organism>